<organism evidence="2 3">
    <name type="scientific">Aspergillus carbonarius (strain ITEM 5010)</name>
    <dbReference type="NCBI Taxonomy" id="602072"/>
    <lineage>
        <taxon>Eukaryota</taxon>
        <taxon>Fungi</taxon>
        <taxon>Dikarya</taxon>
        <taxon>Ascomycota</taxon>
        <taxon>Pezizomycotina</taxon>
        <taxon>Eurotiomycetes</taxon>
        <taxon>Eurotiomycetidae</taxon>
        <taxon>Eurotiales</taxon>
        <taxon>Aspergillaceae</taxon>
        <taxon>Aspergillus</taxon>
        <taxon>Aspergillus subgen. Circumdati</taxon>
    </lineage>
</organism>
<evidence type="ECO:0000313" key="2">
    <source>
        <dbReference type="EMBL" id="OOF97577.1"/>
    </source>
</evidence>
<feature type="region of interest" description="Disordered" evidence="1">
    <location>
        <begin position="168"/>
        <end position="188"/>
    </location>
</feature>
<name>A0A1R3RSY6_ASPC5</name>
<feature type="compositionally biased region" description="Polar residues" evidence="1">
    <location>
        <begin position="126"/>
        <end position="147"/>
    </location>
</feature>
<dbReference type="VEuPathDB" id="FungiDB:ASPCADRAFT_4188"/>
<sequence length="377" mass="42830">MSDSQSAERRTTSILRPIFSDRRNSGYCKSNPNRRKRASTIGTLVTESNQLLADETVVTVVHNNGYTQEHPILLCNGLNTDISQPVVGDTEESRLGVVTRISSENVTKPIMLSVNSSSPRGRPGISQDSSLPCSASRRSQRIANQGGSPDYARIAYPMRRLRVTAPREMPADAPDHSTTSTLPPHTSAVMEDIDLPPARLDEQRISSFWHRCLRYHLSYGEATDDAHVYDLIARPYDLASEHPYTHIAECRKFGGSMDIGFLLVQFRDTSGIAQVDWNLGEYLLTDRLPAVYRYHDDGTAKAVHGAVVIGKYVRFYKSQEEGQIVIFPFEDERDTLHIEINYSTIIRHLTAIREEWERERPEPEVEEWMTWLNLDYY</sequence>
<gene>
    <name evidence="2" type="ORF">ASPCADRAFT_4188</name>
</gene>
<dbReference type="EMBL" id="KV907497">
    <property type="protein sequence ID" value="OOF97577.1"/>
    <property type="molecule type" value="Genomic_DNA"/>
</dbReference>
<dbReference type="OrthoDB" id="4508584at2759"/>
<evidence type="ECO:0000256" key="1">
    <source>
        <dbReference type="SAM" id="MobiDB-lite"/>
    </source>
</evidence>
<reference evidence="3" key="1">
    <citation type="journal article" date="2017" name="Genome Biol.">
        <title>Comparative genomics reveals high biological diversity and specific adaptations in the industrially and medically important fungal genus Aspergillus.</title>
        <authorList>
            <person name="de Vries R.P."/>
            <person name="Riley R."/>
            <person name="Wiebenga A."/>
            <person name="Aguilar-Osorio G."/>
            <person name="Amillis S."/>
            <person name="Uchima C.A."/>
            <person name="Anderluh G."/>
            <person name="Asadollahi M."/>
            <person name="Askin M."/>
            <person name="Barry K."/>
            <person name="Battaglia E."/>
            <person name="Bayram O."/>
            <person name="Benocci T."/>
            <person name="Braus-Stromeyer S.A."/>
            <person name="Caldana C."/>
            <person name="Canovas D."/>
            <person name="Cerqueira G.C."/>
            <person name="Chen F."/>
            <person name="Chen W."/>
            <person name="Choi C."/>
            <person name="Clum A."/>
            <person name="Dos Santos R.A."/>
            <person name="Damasio A.R."/>
            <person name="Diallinas G."/>
            <person name="Emri T."/>
            <person name="Fekete E."/>
            <person name="Flipphi M."/>
            <person name="Freyberg S."/>
            <person name="Gallo A."/>
            <person name="Gournas C."/>
            <person name="Habgood R."/>
            <person name="Hainaut M."/>
            <person name="Harispe M.L."/>
            <person name="Henrissat B."/>
            <person name="Hilden K.S."/>
            <person name="Hope R."/>
            <person name="Hossain A."/>
            <person name="Karabika E."/>
            <person name="Karaffa L."/>
            <person name="Karanyi Z."/>
            <person name="Krasevec N."/>
            <person name="Kuo A."/>
            <person name="Kusch H."/>
            <person name="LaButti K."/>
            <person name="Lagendijk E.L."/>
            <person name="Lapidus A."/>
            <person name="Levasseur A."/>
            <person name="Lindquist E."/>
            <person name="Lipzen A."/>
            <person name="Logrieco A.F."/>
            <person name="MacCabe A."/>
            <person name="Maekelae M.R."/>
            <person name="Malavazi I."/>
            <person name="Melin P."/>
            <person name="Meyer V."/>
            <person name="Mielnichuk N."/>
            <person name="Miskei M."/>
            <person name="Molnar A.P."/>
            <person name="Mule G."/>
            <person name="Ngan C.Y."/>
            <person name="Orejas M."/>
            <person name="Orosz E."/>
            <person name="Ouedraogo J.P."/>
            <person name="Overkamp K.M."/>
            <person name="Park H.-S."/>
            <person name="Perrone G."/>
            <person name="Piumi F."/>
            <person name="Punt P.J."/>
            <person name="Ram A.F."/>
            <person name="Ramon A."/>
            <person name="Rauscher S."/>
            <person name="Record E."/>
            <person name="Riano-Pachon D.M."/>
            <person name="Robert V."/>
            <person name="Roehrig J."/>
            <person name="Ruller R."/>
            <person name="Salamov A."/>
            <person name="Salih N.S."/>
            <person name="Samson R.A."/>
            <person name="Sandor E."/>
            <person name="Sanguinetti M."/>
            <person name="Schuetze T."/>
            <person name="Sepcic K."/>
            <person name="Shelest E."/>
            <person name="Sherlock G."/>
            <person name="Sophianopoulou V."/>
            <person name="Squina F.M."/>
            <person name="Sun H."/>
            <person name="Susca A."/>
            <person name="Todd R.B."/>
            <person name="Tsang A."/>
            <person name="Unkles S.E."/>
            <person name="van de Wiele N."/>
            <person name="van Rossen-Uffink D."/>
            <person name="Oliveira J.V."/>
            <person name="Vesth T.C."/>
            <person name="Visser J."/>
            <person name="Yu J.-H."/>
            <person name="Zhou M."/>
            <person name="Andersen M.R."/>
            <person name="Archer D.B."/>
            <person name="Baker S.E."/>
            <person name="Benoit I."/>
            <person name="Brakhage A.A."/>
            <person name="Braus G.H."/>
            <person name="Fischer R."/>
            <person name="Frisvad J.C."/>
            <person name="Goldman G.H."/>
            <person name="Houbraken J."/>
            <person name="Oakley B."/>
            <person name="Pocsi I."/>
            <person name="Scazzocchio C."/>
            <person name="Seiboth B."/>
            <person name="vanKuyk P.A."/>
            <person name="Wortman J."/>
            <person name="Dyer P.S."/>
            <person name="Grigoriev I.V."/>
        </authorList>
    </citation>
    <scope>NUCLEOTIDE SEQUENCE [LARGE SCALE GENOMIC DNA]</scope>
    <source>
        <strain evidence="3">ITEM 5010</strain>
    </source>
</reference>
<keyword evidence="3" id="KW-1185">Reference proteome</keyword>
<accession>A0A1R3RSY6</accession>
<dbReference type="AlphaFoldDB" id="A0A1R3RSY6"/>
<protein>
    <submittedName>
        <fullName evidence="2">Uncharacterized protein</fullName>
    </submittedName>
</protein>
<feature type="region of interest" description="Disordered" evidence="1">
    <location>
        <begin position="110"/>
        <end position="150"/>
    </location>
</feature>
<proteinExistence type="predicted"/>
<dbReference type="Proteomes" id="UP000188318">
    <property type="component" value="Unassembled WGS sequence"/>
</dbReference>
<feature type="compositionally biased region" description="Low complexity" evidence="1">
    <location>
        <begin position="176"/>
        <end position="187"/>
    </location>
</feature>
<evidence type="ECO:0000313" key="3">
    <source>
        <dbReference type="Proteomes" id="UP000188318"/>
    </source>
</evidence>